<name>A0AA90UG41_9BACT</name>
<dbReference type="InterPro" id="IPR023198">
    <property type="entry name" value="PGP-like_dom2"/>
</dbReference>
<dbReference type="Proteomes" id="UP000442105">
    <property type="component" value="Unassembled WGS sequence"/>
</dbReference>
<gene>
    <name evidence="1" type="ORF">F7D95_10805</name>
</gene>
<protein>
    <submittedName>
        <fullName evidence="1">HAD-IA family hydrolase</fullName>
    </submittedName>
</protein>
<organism evidence="1 2">
    <name type="scientific">Segatella copri</name>
    <dbReference type="NCBI Taxonomy" id="165179"/>
    <lineage>
        <taxon>Bacteria</taxon>
        <taxon>Pseudomonadati</taxon>
        <taxon>Bacteroidota</taxon>
        <taxon>Bacteroidia</taxon>
        <taxon>Bacteroidales</taxon>
        <taxon>Prevotellaceae</taxon>
        <taxon>Segatella</taxon>
    </lineage>
</organism>
<dbReference type="SUPFAM" id="SSF56784">
    <property type="entry name" value="HAD-like"/>
    <property type="match status" value="1"/>
</dbReference>
<comment type="caution">
    <text evidence="1">The sequence shown here is derived from an EMBL/GenBank/DDBJ whole genome shotgun (WGS) entry which is preliminary data.</text>
</comment>
<evidence type="ECO:0000313" key="2">
    <source>
        <dbReference type="Proteomes" id="UP000442105"/>
    </source>
</evidence>
<dbReference type="InterPro" id="IPR006439">
    <property type="entry name" value="HAD-SF_hydro_IA"/>
</dbReference>
<dbReference type="Pfam" id="PF00702">
    <property type="entry name" value="Hydrolase"/>
    <property type="match status" value="1"/>
</dbReference>
<dbReference type="AlphaFoldDB" id="A0AA90UG41"/>
<dbReference type="SFLD" id="SFLDS00003">
    <property type="entry name" value="Haloacid_Dehalogenase"/>
    <property type="match status" value="1"/>
</dbReference>
<dbReference type="InterPro" id="IPR036412">
    <property type="entry name" value="HAD-like_sf"/>
</dbReference>
<dbReference type="InterPro" id="IPR023214">
    <property type="entry name" value="HAD_sf"/>
</dbReference>
<evidence type="ECO:0000313" key="1">
    <source>
        <dbReference type="EMBL" id="MQN13283.1"/>
    </source>
</evidence>
<sequence>MSMKQIETLVFDYGGVIVNIDDASVVKAMESLGVTAFRRLIHVRKIKRLMHQYINGLVAEAETLKEMLSLCRKGTTTEDIEKVLEELCGNLPVERLEALVKLRKQYKVYLLSNINDTLWQKSVSQMNQLGYSTDELFDEVFLSYAMRKEKPSVEIYEEMTQQTGLNPATTLYFDDRTENAEAGKRFGFQSVLVKTNHLEEHQEWQEINKKTASYLS</sequence>
<dbReference type="GO" id="GO:0016787">
    <property type="term" value="F:hydrolase activity"/>
    <property type="evidence" value="ECO:0007669"/>
    <property type="project" value="UniProtKB-KW"/>
</dbReference>
<dbReference type="Gene3D" id="1.10.150.240">
    <property type="entry name" value="Putative phosphatase, domain 2"/>
    <property type="match status" value="1"/>
</dbReference>
<dbReference type="Gene3D" id="3.40.50.1000">
    <property type="entry name" value="HAD superfamily/HAD-like"/>
    <property type="match status" value="1"/>
</dbReference>
<proteinExistence type="predicted"/>
<dbReference type="EMBL" id="VZCW01000281">
    <property type="protein sequence ID" value="MQN13283.1"/>
    <property type="molecule type" value="Genomic_DNA"/>
</dbReference>
<dbReference type="PANTHER" id="PTHR43611:SF3">
    <property type="entry name" value="FLAVIN MONONUCLEOTIDE HYDROLASE 1, CHLOROPLATIC"/>
    <property type="match status" value="1"/>
</dbReference>
<dbReference type="NCBIfam" id="TIGR01509">
    <property type="entry name" value="HAD-SF-IA-v3"/>
    <property type="match status" value="1"/>
</dbReference>
<accession>A0AA90UG41</accession>
<reference evidence="2" key="1">
    <citation type="submission" date="2019-09" db="EMBL/GenBank/DDBJ databases">
        <title>Distinct polysaccharide growth profiles of human intestinal Prevotella copri isolates.</title>
        <authorList>
            <person name="Fehlner-Peach H."/>
            <person name="Magnabosco C."/>
            <person name="Raghavan V."/>
            <person name="Scher J.U."/>
            <person name="Tett A."/>
            <person name="Cox L.M."/>
            <person name="Gottsegen C."/>
            <person name="Watters A."/>
            <person name="Wiltshire- Gordon J.D."/>
            <person name="Segata N."/>
            <person name="Bonneau R."/>
            <person name="Littman D.R."/>
        </authorList>
    </citation>
    <scope>NUCLEOTIDE SEQUENCE [LARGE SCALE GENOMIC DNA]</scope>
    <source>
        <strain evidence="2">iAQ1179</strain>
    </source>
</reference>
<dbReference type="PANTHER" id="PTHR43611">
    <property type="entry name" value="ALPHA-D-GLUCOSE 1-PHOSPHATE PHOSPHATASE"/>
    <property type="match status" value="1"/>
</dbReference>
<keyword evidence="1" id="KW-0378">Hydrolase</keyword>
<dbReference type="SFLD" id="SFLDG01129">
    <property type="entry name" value="C1.5:_HAD__Beta-PGM__Phosphata"/>
    <property type="match status" value="1"/>
</dbReference>